<dbReference type="GeneID" id="54993738"/>
<keyword evidence="2" id="KW-1185">Reference proteome</keyword>
<dbReference type="KEGG" id="vg:54993738"/>
<accession>A0A2Z4QA19</accession>
<dbReference type="RefSeq" id="YP_009803178.1">
    <property type="nucleotide sequence ID" value="NC_047992.1"/>
</dbReference>
<evidence type="ECO:0000313" key="2">
    <source>
        <dbReference type="Proteomes" id="UP000251243"/>
    </source>
</evidence>
<name>A0A2Z4QA19_9CAUD</name>
<dbReference type="Proteomes" id="UP000251243">
    <property type="component" value="Segment"/>
</dbReference>
<evidence type="ECO:0000313" key="1">
    <source>
        <dbReference type="EMBL" id="AWY06689.1"/>
    </source>
</evidence>
<reference evidence="2" key="1">
    <citation type="submission" date="2018-04" db="EMBL/GenBank/DDBJ databases">
        <authorList>
            <person name="Go L.Y."/>
            <person name="Mitchell J.A."/>
        </authorList>
    </citation>
    <scope>NUCLEOTIDE SEQUENCE [LARGE SCALE GENOMIC DNA]</scope>
</reference>
<gene>
    <name evidence="1" type="primary">55</name>
    <name evidence="1" type="ORF">SEA_ZETA1847_55</name>
</gene>
<proteinExistence type="predicted"/>
<sequence length="91" mass="9972">MRVSTRACKLVHMTNTHRIRPAATYVAPKGTAPVLSSVDGSPIIVAPHGSPVSGDRLTREVFKNPSTVRRIVAQRNTRGSLWERVAERAAR</sequence>
<organism evidence="1 2">
    <name type="scientific">Microbacterium phage Zeta1847</name>
    <dbReference type="NCBI Taxonomy" id="2201444"/>
    <lineage>
        <taxon>Viruses</taxon>
        <taxon>Duplodnaviria</taxon>
        <taxon>Heunggongvirae</taxon>
        <taxon>Uroviricota</taxon>
        <taxon>Caudoviricetes</taxon>
        <taxon>Casidaviridae</taxon>
        <taxon>Zetavirus</taxon>
        <taxon>Zetavirus zeta1847</taxon>
    </lineage>
</organism>
<protein>
    <submittedName>
        <fullName evidence="1">Uncharacterized protein</fullName>
    </submittedName>
</protein>
<dbReference type="EMBL" id="MH271320">
    <property type="protein sequence ID" value="AWY06689.1"/>
    <property type="molecule type" value="Genomic_DNA"/>
</dbReference>